<reference evidence="1" key="1">
    <citation type="submission" date="2020-04" db="EMBL/GenBank/DDBJ databases">
        <authorList>
            <person name="Chiriac C."/>
            <person name="Salcher M."/>
            <person name="Ghai R."/>
            <person name="Kavagutti S V."/>
        </authorList>
    </citation>
    <scope>NUCLEOTIDE SEQUENCE</scope>
</reference>
<accession>A0A6J5N4X3</accession>
<sequence length="56" mass="6904">MRKLVDFLRLLGFEKIEPGLIEYFMQCWVDDIQPENLEKQEWHILKRLFDHSGLER</sequence>
<proteinExistence type="predicted"/>
<dbReference type="EMBL" id="LR796603">
    <property type="protein sequence ID" value="CAB4153852.1"/>
    <property type="molecule type" value="Genomic_DNA"/>
</dbReference>
<gene>
    <name evidence="1" type="ORF">UFOVP639_35</name>
</gene>
<organism evidence="1">
    <name type="scientific">uncultured Caudovirales phage</name>
    <dbReference type="NCBI Taxonomy" id="2100421"/>
    <lineage>
        <taxon>Viruses</taxon>
        <taxon>Duplodnaviria</taxon>
        <taxon>Heunggongvirae</taxon>
        <taxon>Uroviricota</taxon>
        <taxon>Caudoviricetes</taxon>
        <taxon>Peduoviridae</taxon>
        <taxon>Maltschvirus</taxon>
        <taxon>Maltschvirus maltsch</taxon>
    </lineage>
</organism>
<protein>
    <submittedName>
        <fullName evidence="1">Uncharacterized protein</fullName>
    </submittedName>
</protein>
<evidence type="ECO:0000313" key="1">
    <source>
        <dbReference type="EMBL" id="CAB4153852.1"/>
    </source>
</evidence>
<name>A0A6J5N4X3_9CAUD</name>